<dbReference type="EMBL" id="JAVAJI010000027">
    <property type="protein sequence ID" value="MDP4545862.1"/>
    <property type="molecule type" value="Genomic_DNA"/>
</dbReference>
<comment type="caution">
    <text evidence="2">The sequence shown here is derived from an EMBL/GenBank/DDBJ whole genome shotgun (WGS) entry which is preliminary data.</text>
</comment>
<accession>A0ABT9HJC5</accession>
<dbReference type="Gene3D" id="1.10.10.10">
    <property type="entry name" value="Winged helix-like DNA-binding domain superfamily/Winged helix DNA-binding domain"/>
    <property type="match status" value="1"/>
</dbReference>
<evidence type="ECO:0000313" key="3">
    <source>
        <dbReference type="Proteomes" id="UP001228171"/>
    </source>
</evidence>
<proteinExistence type="predicted"/>
<feature type="compositionally biased region" description="Polar residues" evidence="1">
    <location>
        <begin position="250"/>
        <end position="267"/>
    </location>
</feature>
<keyword evidence="3" id="KW-1185">Reference proteome</keyword>
<gene>
    <name evidence="2" type="ORF">Q8P09_12330</name>
</gene>
<organism evidence="2 3">
    <name type="scientific">Psychrobacter faecalis</name>
    <dbReference type="NCBI Taxonomy" id="180588"/>
    <lineage>
        <taxon>Bacteria</taxon>
        <taxon>Pseudomonadati</taxon>
        <taxon>Pseudomonadota</taxon>
        <taxon>Gammaproteobacteria</taxon>
        <taxon>Moraxellales</taxon>
        <taxon>Moraxellaceae</taxon>
        <taxon>Psychrobacter</taxon>
    </lineage>
</organism>
<protein>
    <submittedName>
        <fullName evidence="2">Replication protein</fullName>
    </submittedName>
</protein>
<evidence type="ECO:0000256" key="1">
    <source>
        <dbReference type="SAM" id="MobiDB-lite"/>
    </source>
</evidence>
<dbReference type="InterPro" id="IPR036390">
    <property type="entry name" value="WH_DNA-bd_sf"/>
</dbReference>
<dbReference type="InterPro" id="IPR036388">
    <property type="entry name" value="WH-like_DNA-bd_sf"/>
</dbReference>
<reference evidence="2 3" key="1">
    <citation type="submission" date="2023-08" db="EMBL/GenBank/DDBJ databases">
        <authorList>
            <person name="Kumar R."/>
        </authorList>
    </citation>
    <scope>NUCLEOTIDE SEQUENCE [LARGE SCALE GENOMIC DNA]</scope>
    <source>
        <strain evidence="2 3">LUR13</strain>
    </source>
</reference>
<feature type="region of interest" description="Disordered" evidence="1">
    <location>
        <begin position="250"/>
        <end position="271"/>
    </location>
</feature>
<dbReference type="RefSeq" id="WP_305936058.1">
    <property type="nucleotide sequence ID" value="NZ_JAVAJI010000027.1"/>
</dbReference>
<evidence type="ECO:0000313" key="2">
    <source>
        <dbReference type="EMBL" id="MDP4545862.1"/>
    </source>
</evidence>
<sequence>MAAHKKRFTGTHGFTAMDNRLFYLQEQLTPNAFSLIIRLYRMTEGYDGKPKALANAYFQKTCNMSKNTVTKALTELEEMGLIYTKRRARASTLYLINLEKMDDIFQEIRESIISDFDDESQNMGNIDNDESQNMTQCFPKYDLHESQNMGTNKENTKENVIKENTLNDDVKNDVIEFDEFWNAYGKKVDTAKCKSKWLKLTHEQHTEIMANVFDYVAANNDKQYRKNPLTYLNGQCWLDEIVVRQPQQTNYQGNNHANHQSANSQPKSKADQYRDMLNQQYAERYGQPQPTERTVN</sequence>
<name>A0ABT9HJC5_9GAMM</name>
<dbReference type="SUPFAM" id="SSF46785">
    <property type="entry name" value="Winged helix' DNA-binding domain"/>
    <property type="match status" value="1"/>
</dbReference>
<dbReference type="Proteomes" id="UP001228171">
    <property type="component" value="Unassembled WGS sequence"/>
</dbReference>